<reference evidence="2" key="2">
    <citation type="submission" date="2021-09" db="EMBL/GenBank/DDBJ databases">
        <authorList>
            <person name="Gilroy R."/>
        </authorList>
    </citation>
    <scope>NUCLEOTIDE SEQUENCE</scope>
    <source>
        <strain evidence="2">CHK55-1828</strain>
    </source>
</reference>
<accession>A0A921LCG6</accession>
<dbReference type="InterPro" id="IPR024339">
    <property type="entry name" value="DUF3836"/>
</dbReference>
<dbReference type="Pfam" id="PF12930">
    <property type="entry name" value="DUF3836"/>
    <property type="match status" value="1"/>
</dbReference>
<evidence type="ECO:0000313" key="3">
    <source>
        <dbReference type="Proteomes" id="UP000717835"/>
    </source>
</evidence>
<feature type="signal peptide" evidence="1">
    <location>
        <begin position="1"/>
        <end position="27"/>
    </location>
</feature>
<dbReference type="OrthoDB" id="996844at2"/>
<protein>
    <submittedName>
        <fullName evidence="2">DUF3836 domain-containing protein</fullName>
    </submittedName>
</protein>
<proteinExistence type="predicted"/>
<comment type="caution">
    <text evidence="2">The sequence shown here is derived from an EMBL/GenBank/DDBJ whole genome shotgun (WGS) entry which is preliminary data.</text>
</comment>
<gene>
    <name evidence="2" type="ORF">K8W02_10620</name>
</gene>
<evidence type="ECO:0000313" key="2">
    <source>
        <dbReference type="EMBL" id="HJF92816.1"/>
    </source>
</evidence>
<keyword evidence="1" id="KW-0732">Signal</keyword>
<dbReference type="Gene3D" id="2.40.128.720">
    <property type="match status" value="1"/>
</dbReference>
<dbReference type="RefSeq" id="WP_072546441.1">
    <property type="nucleotide sequence ID" value="NZ_CAUDDV010000002.1"/>
</dbReference>
<dbReference type="EMBL" id="DYVX01000084">
    <property type="protein sequence ID" value="HJF92816.1"/>
    <property type="molecule type" value="Genomic_DNA"/>
</dbReference>
<sequence length="149" mass="17300">MKTMNVFKALAFAALTLVSILNTQALAQENFITNEEVKNNLVVSKTIYKQDGNYLYNHLHYEFAYDDQNRLVSKTATKWDGTADKWVPYFQMTYRYEVGEVVMSYALWNEADQSYNKDVKQTIYELDKDNVPVACRQATEAPALMAERR</sequence>
<dbReference type="AlphaFoldDB" id="A0A921LCG6"/>
<feature type="chain" id="PRO_5036919414" evidence="1">
    <location>
        <begin position="28"/>
        <end position="149"/>
    </location>
</feature>
<evidence type="ECO:0000256" key="1">
    <source>
        <dbReference type="SAM" id="SignalP"/>
    </source>
</evidence>
<name>A0A921LCG6_9BACT</name>
<reference evidence="2" key="1">
    <citation type="journal article" date="2021" name="PeerJ">
        <title>Extensive microbial diversity within the chicken gut microbiome revealed by metagenomics and culture.</title>
        <authorList>
            <person name="Gilroy R."/>
            <person name="Ravi A."/>
            <person name="Getino M."/>
            <person name="Pursley I."/>
            <person name="Horton D.L."/>
            <person name="Alikhan N.F."/>
            <person name="Baker D."/>
            <person name="Gharbi K."/>
            <person name="Hall N."/>
            <person name="Watson M."/>
            <person name="Adriaenssens E.M."/>
            <person name="Foster-Nyarko E."/>
            <person name="Jarju S."/>
            <person name="Secka A."/>
            <person name="Antonio M."/>
            <person name="Oren A."/>
            <person name="Chaudhuri R.R."/>
            <person name="La Ragione R."/>
            <person name="Hildebrand F."/>
            <person name="Pallen M.J."/>
        </authorList>
    </citation>
    <scope>NUCLEOTIDE SEQUENCE</scope>
    <source>
        <strain evidence="2">CHK55-1828</strain>
    </source>
</reference>
<organism evidence="2 3">
    <name type="scientific">Mediterranea massiliensis</name>
    <dbReference type="NCBI Taxonomy" id="1841865"/>
    <lineage>
        <taxon>Bacteria</taxon>
        <taxon>Pseudomonadati</taxon>
        <taxon>Bacteroidota</taxon>
        <taxon>Bacteroidia</taxon>
        <taxon>Bacteroidales</taxon>
        <taxon>Bacteroidaceae</taxon>
        <taxon>Mediterranea</taxon>
    </lineage>
</organism>
<dbReference type="Proteomes" id="UP000717835">
    <property type="component" value="Unassembled WGS sequence"/>
</dbReference>